<feature type="region of interest" description="Disordered" evidence="1">
    <location>
        <begin position="1272"/>
        <end position="1299"/>
    </location>
</feature>
<evidence type="ECO:0000256" key="1">
    <source>
        <dbReference type="SAM" id="MobiDB-lite"/>
    </source>
</evidence>
<dbReference type="Proteomes" id="UP000178129">
    <property type="component" value="Unassembled WGS sequence"/>
</dbReference>
<name>A0A1E1K1U7_9HELO</name>
<dbReference type="InParanoid" id="A0A1E1K1U7"/>
<feature type="compositionally biased region" description="Basic and acidic residues" evidence="1">
    <location>
        <begin position="68"/>
        <end position="77"/>
    </location>
</feature>
<proteinExistence type="predicted"/>
<protein>
    <submittedName>
        <fullName evidence="2">Uncharacterized protein</fullName>
    </submittedName>
</protein>
<keyword evidence="3" id="KW-1185">Reference proteome</keyword>
<evidence type="ECO:0000313" key="3">
    <source>
        <dbReference type="Proteomes" id="UP000178129"/>
    </source>
</evidence>
<feature type="compositionally biased region" description="Low complexity" evidence="1">
    <location>
        <begin position="422"/>
        <end position="431"/>
    </location>
</feature>
<sequence length="1299" mass="146747">MEQQQPLPPLPASCLLPDTNTNTAPTQSNPTTTPSSTHNPPSFSTSKPTIIPSTTTSTKPKPTPKPKPPTESKMDDPTTRAAILALSNQMSLTATLTLPQKTNRKGQPIDSRPTLKSQYNAMTIKRGRKFYQKGCAGPAECKNVLCEHKYSLGGEKSSSSTKTPSTTLTIPELDAKTQQILKIVMDKSAKNGYKVTEAYATEMLVKKEYKLVDAIKGIRDDIDRREKIIHQTGRMNIPHEWALQTAYTANTPSASHPNSQSQLSTSNLPCHSYLSSDRDTFISIIEQEDRDIAEVLTQGWQSFYGKMIVKAKGKPTKEREEAFKIYHAEAVYREARGKMWRELHGESHRGLTEPAEKTPDVAKKEKIILYFDDGTSMAEEPFPEDDPNIESKASSSIPSRAKPNPRPANKNSSIQKPIPKPVSGNSNVKSSNGIGSIASPIIVVDGAEKNVEEIEIKSRQDEMPEEFIFDGNTTVVALQTHADSLIRENIHLHNTNYNLRVSFIERLRGEINNPPEPKIIFETITKITDWDLQFIYALDDDELPVLYSHELFELLDKLCRAMHAASAKAADVDLRAGIKKAWKNAPLGNGRLLQAIEESFVVSPGLMAVTLFEKWGQTIDMAALLDEVFFYLDIELPVLDNKAKRARKEDKKLQGMLKRCLEWWLNKCTYPKDLSWKTRGQRKMRFGDQLLRKQVEMKFIELASANTPTETMNKSNAKLYTQCLAAANRNDQTLIVFTEFERYRNMMKQFRADGIQPARILAGWRIDIKDESLHNLLATLMLIAAEEEETKYTEVIQLFREAIHEELFQLYQWAKHDPDSFVRNIKPISLLAILGDPELIRDAEPTDEMVWDWVLRFQIAKSRLSGDVHDILGWAAYLDGENSTKLKAMNVAAESVSKIDGTINIQAMDLGDLRPVKGAMDALLKIVARDFSKSKLCETECLRETIGRLRRENGSPDFDPADDDQFRDTITEQDISDLYNEINRVEDHFEKTRENLAMSKVTPEFDAIVDTKNHAEQSNEDRQDVELGAMRLDDDTEIRPKVVFSRRDNEPIRITLGKDPLNSNIGREERMIGFIGAREQVLDYLASKAGNSDTKPARPYQATVEDEDEEPSLYMSMDEILTTLLPHDPDSREIRFLTTDVPLRDGRGSSEAMKVIVNEFQKEVAESHQTMRPTQLLIDMMASFKRSLNRGEWESLMSFKLQFETAIDEGVDLVVPGMGKGRAKDDRLSSSVAKNRPQLQRVVDVLAADMEADRTREKLAYKAWKERRAMPGGVRRGVSTGDESELFTKSKPMANRRGI</sequence>
<organism evidence="2 3">
    <name type="scientific">Rhynchosporium graminicola</name>
    <dbReference type="NCBI Taxonomy" id="2792576"/>
    <lineage>
        <taxon>Eukaryota</taxon>
        <taxon>Fungi</taxon>
        <taxon>Dikarya</taxon>
        <taxon>Ascomycota</taxon>
        <taxon>Pezizomycotina</taxon>
        <taxon>Leotiomycetes</taxon>
        <taxon>Helotiales</taxon>
        <taxon>Ploettnerulaceae</taxon>
        <taxon>Rhynchosporium</taxon>
    </lineage>
</organism>
<feature type="compositionally biased region" description="Low complexity" evidence="1">
    <location>
        <begin position="12"/>
        <end position="60"/>
    </location>
</feature>
<feature type="compositionally biased region" description="Pro residues" evidence="1">
    <location>
        <begin position="1"/>
        <end position="11"/>
    </location>
</feature>
<reference evidence="3" key="1">
    <citation type="submission" date="2016-03" db="EMBL/GenBank/DDBJ databases">
        <authorList>
            <person name="Ploux O."/>
        </authorList>
    </citation>
    <scope>NUCLEOTIDE SEQUENCE [LARGE SCALE GENOMIC DNA]</scope>
    <source>
        <strain evidence="3">UK7</strain>
    </source>
</reference>
<accession>A0A1E1K1U7</accession>
<evidence type="ECO:0000313" key="2">
    <source>
        <dbReference type="EMBL" id="CZS92095.1"/>
    </source>
</evidence>
<gene>
    <name evidence="2" type="ORF">RCO7_00704</name>
</gene>
<comment type="caution">
    <text evidence="2">The sequence shown here is derived from an EMBL/GenBank/DDBJ whole genome shotgun (WGS) entry which is preliminary data.</text>
</comment>
<dbReference type="EMBL" id="FJUW01000005">
    <property type="protein sequence ID" value="CZS92095.1"/>
    <property type="molecule type" value="Genomic_DNA"/>
</dbReference>
<feature type="region of interest" description="Disordered" evidence="1">
    <location>
        <begin position="375"/>
        <end position="431"/>
    </location>
</feature>
<feature type="region of interest" description="Disordered" evidence="1">
    <location>
        <begin position="1"/>
        <end position="77"/>
    </location>
</feature>